<name>B9SG75_RICCO</name>
<sequence length="78" mass="8741">MTQSAPSPAALLTRCSGSSQDLDSGKNSARNELFSKKGSWSRTRKDMSLGHGRQAWSRRSPLQNCYIIQQNELLREKS</sequence>
<evidence type="ECO:0000313" key="3">
    <source>
        <dbReference type="Proteomes" id="UP000008311"/>
    </source>
</evidence>
<reference evidence="3" key="1">
    <citation type="journal article" date="2010" name="Nat. Biotechnol.">
        <title>Draft genome sequence of the oilseed species Ricinus communis.</title>
        <authorList>
            <person name="Chan A.P."/>
            <person name="Crabtree J."/>
            <person name="Zhao Q."/>
            <person name="Lorenzi H."/>
            <person name="Orvis J."/>
            <person name="Puiu D."/>
            <person name="Melake-Berhan A."/>
            <person name="Jones K.M."/>
            <person name="Redman J."/>
            <person name="Chen G."/>
            <person name="Cahoon E.B."/>
            <person name="Gedil M."/>
            <person name="Stanke M."/>
            <person name="Haas B.J."/>
            <person name="Wortman J.R."/>
            <person name="Fraser-Liggett C.M."/>
            <person name="Ravel J."/>
            <person name="Rabinowicz P.D."/>
        </authorList>
    </citation>
    <scope>NUCLEOTIDE SEQUENCE [LARGE SCALE GENOMIC DNA]</scope>
    <source>
        <strain evidence="3">cv. Hale</strain>
    </source>
</reference>
<feature type="compositionally biased region" description="Polar residues" evidence="1">
    <location>
        <begin position="15"/>
        <end position="30"/>
    </location>
</feature>
<protein>
    <submittedName>
        <fullName evidence="2">Uncharacterized protein</fullName>
    </submittedName>
</protein>
<dbReference type="InParanoid" id="B9SG75"/>
<dbReference type="Proteomes" id="UP000008311">
    <property type="component" value="Unassembled WGS sequence"/>
</dbReference>
<keyword evidence="3" id="KW-1185">Reference proteome</keyword>
<evidence type="ECO:0000313" key="2">
    <source>
        <dbReference type="EMBL" id="EEF37401.1"/>
    </source>
</evidence>
<feature type="region of interest" description="Disordered" evidence="1">
    <location>
        <begin position="1"/>
        <end position="55"/>
    </location>
</feature>
<organism evidence="2 3">
    <name type="scientific">Ricinus communis</name>
    <name type="common">Castor bean</name>
    <dbReference type="NCBI Taxonomy" id="3988"/>
    <lineage>
        <taxon>Eukaryota</taxon>
        <taxon>Viridiplantae</taxon>
        <taxon>Streptophyta</taxon>
        <taxon>Embryophyta</taxon>
        <taxon>Tracheophyta</taxon>
        <taxon>Spermatophyta</taxon>
        <taxon>Magnoliopsida</taxon>
        <taxon>eudicotyledons</taxon>
        <taxon>Gunneridae</taxon>
        <taxon>Pentapetalae</taxon>
        <taxon>rosids</taxon>
        <taxon>fabids</taxon>
        <taxon>Malpighiales</taxon>
        <taxon>Euphorbiaceae</taxon>
        <taxon>Acalyphoideae</taxon>
        <taxon>Acalypheae</taxon>
        <taxon>Ricinus</taxon>
    </lineage>
</organism>
<dbReference type="AlphaFoldDB" id="B9SG75"/>
<proteinExistence type="predicted"/>
<dbReference type="EMBL" id="EQ973949">
    <property type="protein sequence ID" value="EEF37401.1"/>
    <property type="molecule type" value="Genomic_DNA"/>
</dbReference>
<evidence type="ECO:0000256" key="1">
    <source>
        <dbReference type="SAM" id="MobiDB-lite"/>
    </source>
</evidence>
<gene>
    <name evidence="2" type="ORF">RCOM_1086490</name>
</gene>
<accession>B9SG75</accession>